<name>A0AC35U2E3_9BILA</name>
<proteinExistence type="predicted"/>
<sequence>EISQNIYSNIIFSSFCFTIYSWYFCSCFYYIHVDWKFFERFWFNYNFFVFFADCNITNNINFSVLTSYFSFSGFIFCNRPRLIFYTGQIVTGGWANSNFLAVSLAISRFLNMYVPNINIFLFDKNRTWIWIILSVLYGLGFGLFTPPCDFQNSSAYINYPLIINNIIVITLLSIFYIMFFLSFYLKSKDGGSEEMSNIQRNLLIQTSLICSLTYLTGIIYQYASVFPVSADVPKISHFCWILGSGSTAVALLTINKTVRAHIYTHYLPKCLKLKNVTEPTLIIMVQSRNK</sequence>
<organism evidence="1 2">
    <name type="scientific">Rhabditophanes sp. KR3021</name>
    <dbReference type="NCBI Taxonomy" id="114890"/>
    <lineage>
        <taxon>Eukaryota</taxon>
        <taxon>Metazoa</taxon>
        <taxon>Ecdysozoa</taxon>
        <taxon>Nematoda</taxon>
        <taxon>Chromadorea</taxon>
        <taxon>Rhabditida</taxon>
        <taxon>Tylenchina</taxon>
        <taxon>Panagrolaimomorpha</taxon>
        <taxon>Strongyloidoidea</taxon>
        <taxon>Alloionematidae</taxon>
        <taxon>Rhabditophanes</taxon>
    </lineage>
</organism>
<evidence type="ECO:0000313" key="2">
    <source>
        <dbReference type="WBParaSite" id="RSKR_0000675250.1"/>
    </source>
</evidence>
<reference evidence="2" key="1">
    <citation type="submission" date="2016-11" db="UniProtKB">
        <authorList>
            <consortium name="WormBaseParasite"/>
        </authorList>
    </citation>
    <scope>IDENTIFICATION</scope>
    <source>
        <strain evidence="2">KR3021</strain>
    </source>
</reference>
<accession>A0AC35U2E3</accession>
<dbReference type="Proteomes" id="UP000095286">
    <property type="component" value="Unplaced"/>
</dbReference>
<protein>
    <submittedName>
        <fullName evidence="2">7TM_GPCR_Srx domain-containing protein</fullName>
    </submittedName>
</protein>
<dbReference type="WBParaSite" id="RSKR_0000675250.1">
    <property type="protein sequence ID" value="RSKR_0000675250.1"/>
    <property type="gene ID" value="RSKR_0000675250"/>
</dbReference>
<evidence type="ECO:0000313" key="1">
    <source>
        <dbReference type="Proteomes" id="UP000095286"/>
    </source>
</evidence>